<dbReference type="Proteomes" id="UP000770889">
    <property type="component" value="Unassembled WGS sequence"/>
</dbReference>
<organism evidence="10 11">
    <name type="scientific">Candidatus Thiodiazotropha taylori</name>
    <dbReference type="NCBI Taxonomy" id="2792791"/>
    <lineage>
        <taxon>Bacteria</taxon>
        <taxon>Pseudomonadati</taxon>
        <taxon>Pseudomonadota</taxon>
        <taxon>Gammaproteobacteria</taxon>
        <taxon>Chromatiales</taxon>
        <taxon>Sedimenticolaceae</taxon>
        <taxon>Candidatus Thiodiazotropha</taxon>
    </lineage>
</organism>
<feature type="transmembrane region" description="Helical" evidence="8">
    <location>
        <begin position="29"/>
        <end position="50"/>
    </location>
</feature>
<dbReference type="Pfam" id="PF00361">
    <property type="entry name" value="Proton_antipo_M"/>
    <property type="match status" value="1"/>
</dbReference>
<feature type="transmembrane region" description="Helical" evidence="8">
    <location>
        <begin position="107"/>
        <end position="127"/>
    </location>
</feature>
<keyword evidence="5 8" id="KW-1133">Transmembrane helix</keyword>
<dbReference type="InterPro" id="IPR001750">
    <property type="entry name" value="ND/Mrp_TM"/>
</dbReference>
<dbReference type="PRINTS" id="PR01437">
    <property type="entry name" value="NUOXDRDTASE4"/>
</dbReference>
<feature type="transmembrane region" description="Helical" evidence="8">
    <location>
        <begin position="198"/>
        <end position="217"/>
    </location>
</feature>
<keyword evidence="4 7" id="KW-0812">Transmembrane</keyword>
<dbReference type="PANTHER" id="PTHR42703">
    <property type="entry name" value="NADH DEHYDROGENASE"/>
    <property type="match status" value="1"/>
</dbReference>
<proteinExistence type="inferred from homology"/>
<feature type="transmembrane region" description="Helical" evidence="8">
    <location>
        <begin position="394"/>
        <end position="418"/>
    </location>
</feature>
<gene>
    <name evidence="10" type="ORF">KME65_03935</name>
</gene>
<sequence>MSTNLVLTIALPLLGAFLLPVLMRSSMAIALWSGPAILIYGCWIIADLWLSGFAQPLSVAIGGFAPPLGINLYVDSLALLFAFAVQLLGLVFWPFTLDQESARRQSLMLLLVAASTGLALSGDLFNLYVFYELAAVATFGLVSASGSGAAYVATLRYLILSGIGSVLTLFGIALIYSQTGTLNLAHLAQLAPEQLHNSLGLTAFLAILIGIGVKAELFPVNTWVPEIYATASTRLSAFLAGLLSKLALLIILRLLLLIFHQPEAAQVILILGILGVISGELAAWRAREMKRMLAFSSIGQLGMIFIAMALPDGKGMLAVLALSLHHLIIKSGLFMLAEDWGGALERLRGSAKASPLGAVLFVLFSLSLVGMPPLPGFWAKFVLITELAAQVEPLYLLGLAVFLLATVVEASYLFRVAATLYGSPAQDTLSEEIPKTKGLSLLTASLFGAGVIAVALLIAPVGDGLQAIAAQALDVDLYITTVSPAVSGGSQ</sequence>
<protein>
    <submittedName>
        <fullName evidence="10">NADH-quinone oxidoreductase subunit J</fullName>
    </submittedName>
</protein>
<feature type="transmembrane region" description="Helical" evidence="8">
    <location>
        <begin position="439"/>
        <end position="459"/>
    </location>
</feature>
<keyword evidence="3" id="KW-1003">Cell membrane</keyword>
<feature type="transmembrane region" description="Helical" evidence="8">
    <location>
        <begin position="291"/>
        <end position="310"/>
    </location>
</feature>
<feature type="domain" description="NADH:quinone oxidoreductase/Mrp antiporter transmembrane" evidence="9">
    <location>
        <begin position="121"/>
        <end position="399"/>
    </location>
</feature>
<evidence type="ECO:0000256" key="4">
    <source>
        <dbReference type="ARBA" id="ARBA00022692"/>
    </source>
</evidence>
<feature type="transmembrane region" description="Helical" evidence="8">
    <location>
        <begin position="133"/>
        <end position="152"/>
    </location>
</feature>
<evidence type="ECO:0000256" key="8">
    <source>
        <dbReference type="SAM" id="Phobius"/>
    </source>
</evidence>
<dbReference type="EMBL" id="JAHHGM010000003">
    <property type="protein sequence ID" value="MBT2988093.1"/>
    <property type="molecule type" value="Genomic_DNA"/>
</dbReference>
<dbReference type="InterPro" id="IPR003918">
    <property type="entry name" value="NADH_UbQ_OxRdtase"/>
</dbReference>
<evidence type="ECO:0000256" key="2">
    <source>
        <dbReference type="ARBA" id="ARBA00005346"/>
    </source>
</evidence>
<dbReference type="PANTHER" id="PTHR42703:SF1">
    <property type="entry name" value="NA(+)_H(+) ANTIPORTER SUBUNIT D1"/>
    <property type="match status" value="1"/>
</dbReference>
<dbReference type="GO" id="GO:0042773">
    <property type="term" value="P:ATP synthesis coupled electron transport"/>
    <property type="evidence" value="ECO:0007669"/>
    <property type="project" value="InterPro"/>
</dbReference>
<feature type="transmembrane region" description="Helical" evidence="8">
    <location>
        <begin position="6"/>
        <end position="22"/>
    </location>
</feature>
<dbReference type="GO" id="GO:0005886">
    <property type="term" value="C:plasma membrane"/>
    <property type="evidence" value="ECO:0007669"/>
    <property type="project" value="UniProtKB-SubCell"/>
</dbReference>
<feature type="transmembrane region" description="Helical" evidence="8">
    <location>
        <begin position="265"/>
        <end position="284"/>
    </location>
</feature>
<comment type="subcellular location">
    <subcellularLocation>
        <location evidence="1">Cell membrane</location>
        <topology evidence="1">Multi-pass membrane protein</topology>
    </subcellularLocation>
    <subcellularLocation>
        <location evidence="7">Membrane</location>
        <topology evidence="7">Multi-pass membrane protein</topology>
    </subcellularLocation>
</comment>
<feature type="transmembrane region" description="Helical" evidence="8">
    <location>
        <begin position="237"/>
        <end position="259"/>
    </location>
</feature>
<evidence type="ECO:0000256" key="3">
    <source>
        <dbReference type="ARBA" id="ARBA00022475"/>
    </source>
</evidence>
<evidence type="ECO:0000256" key="5">
    <source>
        <dbReference type="ARBA" id="ARBA00022989"/>
    </source>
</evidence>
<dbReference type="AlphaFoldDB" id="A0A944M6L1"/>
<comment type="similarity">
    <text evidence="2">Belongs to the CPA3 antiporters (TC 2.A.63) subunit D family.</text>
</comment>
<feature type="transmembrane region" description="Helical" evidence="8">
    <location>
        <begin position="70"/>
        <end position="95"/>
    </location>
</feature>
<evidence type="ECO:0000256" key="7">
    <source>
        <dbReference type="RuleBase" id="RU000320"/>
    </source>
</evidence>
<name>A0A944M6L1_9GAMM</name>
<reference evidence="10 11" key="1">
    <citation type="submission" date="2021-05" db="EMBL/GenBank/DDBJ databases">
        <title>Genetic and Functional Diversity in Clade A Lucinid endosymbionts from the Bahamas.</title>
        <authorList>
            <person name="Giani N.M."/>
            <person name="Engel A.S."/>
            <person name="Campbell B.J."/>
        </authorList>
    </citation>
    <scope>NUCLEOTIDE SEQUENCE [LARGE SCALE GENOMIC DNA]</scope>
    <source>
        <strain evidence="10">LUC16012Gg_MoonRockCtena</strain>
    </source>
</reference>
<feature type="transmembrane region" description="Helical" evidence="8">
    <location>
        <begin position="316"/>
        <end position="336"/>
    </location>
</feature>
<comment type="caution">
    <text evidence="10">The sequence shown here is derived from an EMBL/GenBank/DDBJ whole genome shotgun (WGS) entry which is preliminary data.</text>
</comment>
<dbReference type="GO" id="GO:0008137">
    <property type="term" value="F:NADH dehydrogenase (ubiquinone) activity"/>
    <property type="evidence" value="ECO:0007669"/>
    <property type="project" value="InterPro"/>
</dbReference>
<keyword evidence="6 8" id="KW-0472">Membrane</keyword>
<evidence type="ECO:0000313" key="11">
    <source>
        <dbReference type="Proteomes" id="UP000770889"/>
    </source>
</evidence>
<feature type="transmembrane region" description="Helical" evidence="8">
    <location>
        <begin position="356"/>
        <end position="374"/>
    </location>
</feature>
<evidence type="ECO:0000259" key="9">
    <source>
        <dbReference type="Pfam" id="PF00361"/>
    </source>
</evidence>
<evidence type="ECO:0000313" key="10">
    <source>
        <dbReference type="EMBL" id="MBT2988093.1"/>
    </source>
</evidence>
<feature type="transmembrane region" description="Helical" evidence="8">
    <location>
        <begin position="157"/>
        <end position="178"/>
    </location>
</feature>
<accession>A0A944M6L1</accession>
<evidence type="ECO:0000256" key="6">
    <source>
        <dbReference type="ARBA" id="ARBA00023136"/>
    </source>
</evidence>
<dbReference type="InterPro" id="IPR050586">
    <property type="entry name" value="CPA3_Na-H_Antiporter_D"/>
</dbReference>
<evidence type="ECO:0000256" key="1">
    <source>
        <dbReference type="ARBA" id="ARBA00004651"/>
    </source>
</evidence>